<evidence type="ECO:0000256" key="13">
    <source>
        <dbReference type="PROSITE-ProRule" id="PRU01023"/>
    </source>
</evidence>
<dbReference type="InterPro" id="IPR049560">
    <property type="entry name" value="MeTrfase_RsmB-F_NOP2_cat"/>
</dbReference>
<dbReference type="GO" id="GO:0005737">
    <property type="term" value="C:cytoplasm"/>
    <property type="evidence" value="ECO:0007669"/>
    <property type="project" value="UniProtKB-SubCell"/>
</dbReference>
<evidence type="ECO:0000313" key="17">
    <source>
        <dbReference type="Proteomes" id="UP000266258"/>
    </source>
</evidence>
<keyword evidence="6 13" id="KW-0489">Methyltransferase</keyword>
<dbReference type="PROSITE" id="PS51686">
    <property type="entry name" value="SAM_MT_RSMB_NOP"/>
    <property type="match status" value="1"/>
</dbReference>
<dbReference type="NCBIfam" id="TIGR00563">
    <property type="entry name" value="rsmB"/>
    <property type="match status" value="1"/>
</dbReference>
<dbReference type="SUPFAM" id="SSF48013">
    <property type="entry name" value="NusB-like"/>
    <property type="match status" value="1"/>
</dbReference>
<dbReference type="Gene3D" id="3.40.50.150">
    <property type="entry name" value="Vaccinia Virus protein VP39"/>
    <property type="match status" value="1"/>
</dbReference>
<feature type="binding site" evidence="13">
    <location>
        <position position="355"/>
    </location>
    <ligand>
        <name>S-adenosyl-L-methionine</name>
        <dbReference type="ChEBI" id="CHEBI:59789"/>
    </ligand>
</feature>
<evidence type="ECO:0000313" key="16">
    <source>
        <dbReference type="EMBL" id="RIY33319.1"/>
    </source>
</evidence>
<feature type="binding site" evidence="13">
    <location>
        <position position="391"/>
    </location>
    <ligand>
        <name>S-adenosyl-L-methionine</name>
        <dbReference type="ChEBI" id="CHEBI:59789"/>
    </ligand>
</feature>
<comment type="caution">
    <text evidence="16">The sequence shown here is derived from an EMBL/GenBank/DDBJ whole genome shotgun (WGS) entry which is preliminary data.</text>
</comment>
<dbReference type="OrthoDB" id="9810297at2"/>
<dbReference type="SUPFAM" id="SSF53335">
    <property type="entry name" value="S-adenosyl-L-methionine-dependent methyltransferases"/>
    <property type="match status" value="1"/>
</dbReference>
<comment type="similarity">
    <text evidence="13">Belongs to the class I-like SAM-binding methyltransferase superfamily. RsmB/NOP family.</text>
</comment>
<reference evidence="16 17" key="1">
    <citation type="submission" date="2017-08" db="EMBL/GenBank/DDBJ databases">
        <title>Reclassification of Bisgaard taxon 37 and 44.</title>
        <authorList>
            <person name="Christensen H."/>
        </authorList>
    </citation>
    <scope>NUCLEOTIDE SEQUENCE [LARGE SCALE GENOMIC DNA]</scope>
    <source>
        <strain evidence="16 17">B96_4</strain>
    </source>
</reference>
<name>A0A3A1Y7W7_9GAMM</name>
<gene>
    <name evidence="16" type="ORF">CJP74_02520</name>
</gene>
<comment type="subcellular location">
    <subcellularLocation>
        <location evidence="2">Cytoplasm</location>
    </subcellularLocation>
</comment>
<accession>A0A3A1Y7W7</accession>
<dbReference type="InterPro" id="IPR006027">
    <property type="entry name" value="NusB_RsmB_TIM44"/>
</dbReference>
<dbReference type="Pfam" id="PF01029">
    <property type="entry name" value="NusB"/>
    <property type="match status" value="1"/>
</dbReference>
<evidence type="ECO:0000256" key="12">
    <source>
        <dbReference type="ARBA" id="ARBA00047283"/>
    </source>
</evidence>
<dbReference type="GO" id="GO:0008649">
    <property type="term" value="F:rRNA methyltransferase activity"/>
    <property type="evidence" value="ECO:0007669"/>
    <property type="project" value="InterPro"/>
</dbReference>
<dbReference type="GO" id="GO:0006355">
    <property type="term" value="P:regulation of DNA-templated transcription"/>
    <property type="evidence" value="ECO:0007669"/>
    <property type="project" value="InterPro"/>
</dbReference>
<dbReference type="Proteomes" id="UP000266258">
    <property type="component" value="Unassembled WGS sequence"/>
</dbReference>
<evidence type="ECO:0000256" key="2">
    <source>
        <dbReference type="ARBA" id="ARBA00004496"/>
    </source>
</evidence>
<evidence type="ECO:0000256" key="14">
    <source>
        <dbReference type="SAM" id="MobiDB-lite"/>
    </source>
</evidence>
<feature type="domain" description="SAM-dependent MTase RsmB/NOP-type" evidence="15">
    <location>
        <begin position="213"/>
        <end position="510"/>
    </location>
</feature>
<evidence type="ECO:0000256" key="4">
    <source>
        <dbReference type="ARBA" id="ARBA00022490"/>
    </source>
</evidence>
<organism evidence="16 17">
    <name type="scientific">Psittacicella melopsittaci</name>
    <dbReference type="NCBI Taxonomy" id="2028576"/>
    <lineage>
        <taxon>Bacteria</taxon>
        <taxon>Pseudomonadati</taxon>
        <taxon>Pseudomonadota</taxon>
        <taxon>Gammaproteobacteria</taxon>
        <taxon>Pasteurellales</taxon>
        <taxon>Psittacicellaceae</taxon>
        <taxon>Psittacicella</taxon>
    </lineage>
</organism>
<evidence type="ECO:0000256" key="8">
    <source>
        <dbReference type="ARBA" id="ARBA00022691"/>
    </source>
</evidence>
<dbReference type="EC" id="2.1.1.176" evidence="3"/>
<dbReference type="InterPro" id="IPR004573">
    <property type="entry name" value="rRNA_ssu_MeTfrase_B"/>
</dbReference>
<dbReference type="NCBIfam" id="NF008149">
    <property type="entry name" value="PRK10901.1"/>
    <property type="match status" value="1"/>
</dbReference>
<comment type="caution">
    <text evidence="13">Lacks conserved residue(s) required for the propagation of feature annotation.</text>
</comment>
<proteinExistence type="inferred from homology"/>
<evidence type="ECO:0000256" key="3">
    <source>
        <dbReference type="ARBA" id="ARBA00012140"/>
    </source>
</evidence>
<evidence type="ECO:0000256" key="1">
    <source>
        <dbReference type="ARBA" id="ARBA00002724"/>
    </source>
</evidence>
<comment type="function">
    <text evidence="1">Specifically methylates the cytosine at position 967 (m5C967) of 16S rRNA.</text>
</comment>
<evidence type="ECO:0000259" key="15">
    <source>
        <dbReference type="PROSITE" id="PS51686"/>
    </source>
</evidence>
<dbReference type="InterPro" id="IPR029063">
    <property type="entry name" value="SAM-dependent_MTases_sf"/>
</dbReference>
<evidence type="ECO:0000256" key="9">
    <source>
        <dbReference type="ARBA" id="ARBA00022884"/>
    </source>
</evidence>
<comment type="catalytic activity">
    <reaction evidence="12">
        <text>cytidine(967) in 16S rRNA + S-adenosyl-L-methionine = 5-methylcytidine(967) in 16S rRNA + S-adenosyl-L-homocysteine + H(+)</text>
        <dbReference type="Rhea" id="RHEA:42748"/>
        <dbReference type="Rhea" id="RHEA-COMP:10219"/>
        <dbReference type="Rhea" id="RHEA-COMP:10220"/>
        <dbReference type="ChEBI" id="CHEBI:15378"/>
        <dbReference type="ChEBI" id="CHEBI:57856"/>
        <dbReference type="ChEBI" id="CHEBI:59789"/>
        <dbReference type="ChEBI" id="CHEBI:74483"/>
        <dbReference type="ChEBI" id="CHEBI:82748"/>
        <dbReference type="EC" id="2.1.1.176"/>
    </reaction>
</comment>
<dbReference type="Gene3D" id="1.10.940.10">
    <property type="entry name" value="NusB-like"/>
    <property type="match status" value="1"/>
</dbReference>
<keyword evidence="5" id="KW-0698">rRNA processing</keyword>
<sequence length="512" mass="58106">MAFSHIKPKKDFSPRPKAKAKNSRDNASNAKKLPSNANFVHVEALEKYGLSKVKKELYENPRFQAALSIKKVLEDKLSFSGVTEPALKGKDLGFASNLVYGVLRYLPQLNYISNQLLDKSFKKEHYFAQYILMVGLYQDIYMNQAQHAVVYENVEIVKQLFGKGVASLINACLRKFLREKESLLEASSKVSLLPKWLNNLLSERVAEPQFSQMLKVLNDNPPMWLRVNRDKISPEKFKQLLTFAQIEYVSHPQLEQAILLPQALDVRDIPGFEQGLFSVQDLHAQLASLILTKDNSLTQPVILDTCCSPGGKTTHLLDLVPQALMIATDIDKTRLKRVYENLQRLKLQAQVVAADARYPEFWLEKSIEQAYAQHKLEQPATKPGVDLMLLDIPCSGTGVIRRHPDIKWLRTPDDIERLAQIQFQILEKSWAYLKVGGKLLYTSCSILGQENEQVVEKFLSQVKNAQVEDITPFVNQHIDSDYRIDVNLGVQLINTAKGGDGFYYCLLTKTAD</sequence>
<dbReference type="InterPro" id="IPR035926">
    <property type="entry name" value="NusB-like_sf"/>
</dbReference>
<dbReference type="Pfam" id="PF01189">
    <property type="entry name" value="Methyltr_RsmB-F"/>
    <property type="match status" value="1"/>
</dbReference>
<dbReference type="InterPro" id="IPR023267">
    <property type="entry name" value="RCMT"/>
</dbReference>
<protein>
    <recommendedName>
        <fullName evidence="3">16S rRNA (cytosine(967)-C(5))-methyltransferase</fullName>
        <ecNumber evidence="3">2.1.1.176</ecNumber>
    </recommendedName>
    <alternativeName>
        <fullName evidence="10">16S rRNA m5C967 methyltransferase</fullName>
    </alternativeName>
    <alternativeName>
        <fullName evidence="11">rRNA (cytosine-C(5)-)-methyltransferase RsmB</fullName>
    </alternativeName>
</protein>
<dbReference type="PANTHER" id="PTHR22807:SF61">
    <property type="entry name" value="NOL1_NOP2_SUN FAMILY PROTEIN _ ANTITERMINATION NUSB DOMAIN-CONTAINING PROTEIN"/>
    <property type="match status" value="1"/>
</dbReference>
<dbReference type="PANTHER" id="PTHR22807">
    <property type="entry name" value="NOP2 YEAST -RELATED NOL1/NOP2/FMU SUN DOMAIN-CONTAINING"/>
    <property type="match status" value="1"/>
</dbReference>
<evidence type="ECO:0000256" key="10">
    <source>
        <dbReference type="ARBA" id="ARBA00030399"/>
    </source>
</evidence>
<evidence type="ECO:0000256" key="11">
    <source>
        <dbReference type="ARBA" id="ARBA00031088"/>
    </source>
</evidence>
<keyword evidence="9 13" id="KW-0694">RNA-binding</keyword>
<keyword evidence="17" id="KW-1185">Reference proteome</keyword>
<dbReference type="AlphaFoldDB" id="A0A3A1Y7W7"/>
<dbReference type="CDD" id="cd02440">
    <property type="entry name" value="AdoMet_MTases"/>
    <property type="match status" value="1"/>
</dbReference>
<dbReference type="InterPro" id="IPR054728">
    <property type="entry name" value="RsmB-like_ferredoxin"/>
</dbReference>
<evidence type="ECO:0000256" key="5">
    <source>
        <dbReference type="ARBA" id="ARBA00022552"/>
    </source>
</evidence>
<dbReference type="EMBL" id="NRJH01000018">
    <property type="protein sequence ID" value="RIY33319.1"/>
    <property type="molecule type" value="Genomic_DNA"/>
</dbReference>
<feature type="region of interest" description="Disordered" evidence="14">
    <location>
        <begin position="1"/>
        <end position="32"/>
    </location>
</feature>
<keyword evidence="4" id="KW-0963">Cytoplasm</keyword>
<evidence type="ECO:0000256" key="7">
    <source>
        <dbReference type="ARBA" id="ARBA00022679"/>
    </source>
</evidence>
<feature type="binding site" evidence="13">
    <location>
        <position position="329"/>
    </location>
    <ligand>
        <name>S-adenosyl-L-methionine</name>
        <dbReference type="ChEBI" id="CHEBI:59789"/>
    </ligand>
</feature>
<evidence type="ECO:0000256" key="6">
    <source>
        <dbReference type="ARBA" id="ARBA00022603"/>
    </source>
</evidence>
<dbReference type="Gene3D" id="3.30.70.1170">
    <property type="entry name" value="Sun protein, domain 3"/>
    <property type="match status" value="1"/>
</dbReference>
<feature type="active site" description="Nucleophile" evidence="13">
    <location>
        <position position="444"/>
    </location>
</feature>
<dbReference type="PRINTS" id="PR02008">
    <property type="entry name" value="RCMTFAMILY"/>
</dbReference>
<dbReference type="GO" id="GO:0003723">
    <property type="term" value="F:RNA binding"/>
    <property type="evidence" value="ECO:0007669"/>
    <property type="project" value="UniProtKB-UniRule"/>
</dbReference>
<keyword evidence="7 13" id="KW-0808">Transferase</keyword>
<dbReference type="RefSeq" id="WP_119496710.1">
    <property type="nucleotide sequence ID" value="NZ_NRJH01000018.1"/>
</dbReference>
<dbReference type="InterPro" id="IPR001678">
    <property type="entry name" value="MeTrfase_RsmB-F_NOP2_dom"/>
</dbReference>
<dbReference type="Pfam" id="PF22458">
    <property type="entry name" value="RsmF-B_ferredox"/>
    <property type="match status" value="1"/>
</dbReference>
<keyword evidence="8 13" id="KW-0949">S-adenosyl-L-methionine</keyword>